<gene>
    <name evidence="1" type="ORF">GALL_362840</name>
</gene>
<dbReference type="AlphaFoldDB" id="A0A1J5R194"/>
<dbReference type="NCBIfam" id="NF041728">
    <property type="entry name" value="BPSL0761_fam"/>
    <property type="match status" value="1"/>
</dbReference>
<protein>
    <submittedName>
        <fullName evidence="1">Uncharacterized protein</fullName>
    </submittedName>
</protein>
<evidence type="ECO:0000313" key="1">
    <source>
        <dbReference type="EMBL" id="OIQ81933.1"/>
    </source>
</evidence>
<proteinExistence type="predicted"/>
<name>A0A1J5R194_9ZZZZ</name>
<dbReference type="EMBL" id="MLJW01000863">
    <property type="protein sequence ID" value="OIQ81933.1"/>
    <property type="molecule type" value="Genomic_DNA"/>
</dbReference>
<organism evidence="1">
    <name type="scientific">mine drainage metagenome</name>
    <dbReference type="NCBI Taxonomy" id="410659"/>
    <lineage>
        <taxon>unclassified sequences</taxon>
        <taxon>metagenomes</taxon>
        <taxon>ecological metagenomes</taxon>
    </lineage>
</organism>
<reference evidence="1" key="1">
    <citation type="submission" date="2016-10" db="EMBL/GenBank/DDBJ databases">
        <title>Sequence of Gallionella enrichment culture.</title>
        <authorList>
            <person name="Poehlein A."/>
            <person name="Muehling M."/>
            <person name="Daniel R."/>
        </authorList>
    </citation>
    <scope>NUCLEOTIDE SEQUENCE</scope>
</reference>
<accession>A0A1J5R194</accession>
<dbReference type="InterPro" id="IPR049723">
    <property type="entry name" value="BPSL0761-like"/>
</dbReference>
<comment type="caution">
    <text evidence="1">The sequence shown here is derived from an EMBL/GenBank/DDBJ whole genome shotgun (WGS) entry which is preliminary data.</text>
</comment>
<sequence>MTMPHERTRSVIETKKFLEELRLRDDIPADVKKDAIWCLRHYPTASDLKIAAYAITRSGIENPFGTSADYDEHKLNMEKLKKLQE</sequence>